<evidence type="ECO:0000313" key="2">
    <source>
        <dbReference type="Proteomes" id="UP001445303"/>
    </source>
</evidence>
<proteinExistence type="predicted"/>
<sequence length="31" mass="3689">MNIHTYKLNFNSISGLCQVREPCLRFTRSIF</sequence>
<evidence type="ECO:0000313" key="1">
    <source>
        <dbReference type="EMBL" id="MGC5597003.1"/>
    </source>
</evidence>
<dbReference type="Proteomes" id="UP001445303">
    <property type="component" value="Unassembled WGS sequence"/>
</dbReference>
<reference evidence="1" key="1">
    <citation type="journal article" date="2025" name="Microbiol. Spectr.">
        <title>Antimicrobial resistance and phylogenetic lineages of KPC-2-producing blood-borne Klebsiella pneumoniae subsp. pneumoniae from Kolkata, India during 2015-2024: Emergence of Klebsiella pneumoniae subsp. pneumoniae with blaKPC-2, blaNDM, and blaOXA-48-like triple carbapenemases.</title>
        <authorList>
            <person name="Halder G."/>
            <person name="Chaudhuri B.N."/>
            <person name="Veeraraghavan B."/>
            <person name="Denny P."/>
            <person name="Dutta P."/>
            <person name="Chakraborty M."/>
            <person name="Khan U.R."/>
            <person name="Ganguly S.S."/>
            <person name="Mandal S."/>
            <person name="Upadhyaya Y.P."/>
            <person name="Biswas B."/>
            <person name="Chakraborty A."/>
            <person name="Maiti S."/>
            <person name="Mondal H."/>
            <person name="Pal S."/>
            <person name="Dutta S."/>
        </authorList>
    </citation>
    <scope>NUCLEOTIDE SEQUENCE</scope>
    <source>
        <strain evidence="1">APCR228</strain>
    </source>
</reference>
<protein>
    <submittedName>
        <fullName evidence="1">Translational regulatory protein ArgL</fullName>
    </submittedName>
</protein>
<name>A0ACC7PZ17_KLEPN</name>
<gene>
    <name evidence="1" type="primary">argL</name>
    <name evidence="1" type="ORF">KCQ67_013755</name>
</gene>
<organism evidence="1 2">
    <name type="scientific">Klebsiella pneumoniae subsp. pneumoniae</name>
    <dbReference type="NCBI Taxonomy" id="72407"/>
    <lineage>
        <taxon>Bacteria</taxon>
        <taxon>Pseudomonadati</taxon>
        <taxon>Pseudomonadota</taxon>
        <taxon>Gammaproteobacteria</taxon>
        <taxon>Enterobacterales</taxon>
        <taxon>Enterobacteriaceae</taxon>
        <taxon>Klebsiella/Raoultella group</taxon>
        <taxon>Klebsiella</taxon>
        <taxon>Klebsiella pneumoniae complex</taxon>
    </lineage>
</organism>
<dbReference type="EMBL" id="JAGRQA020000007">
    <property type="protein sequence ID" value="MGC5597003.1"/>
    <property type="molecule type" value="Genomic_DNA"/>
</dbReference>
<comment type="caution">
    <text evidence="1">The sequence shown here is derived from an EMBL/GenBank/DDBJ whole genome shotgun (WGS) entry which is preliminary data.</text>
</comment>
<reference evidence="1" key="2">
    <citation type="submission" date="2025-04" db="EMBL/GenBank/DDBJ databases">
        <authorList>
            <person name="Halder G."/>
            <person name="Ray Khan U."/>
            <person name="Dutta S."/>
        </authorList>
    </citation>
    <scope>NUCLEOTIDE SEQUENCE</scope>
    <source>
        <strain evidence="1">APCR228</strain>
    </source>
</reference>
<accession>A0ACC7PZ17</accession>